<dbReference type="InterPro" id="IPR050505">
    <property type="entry name" value="WDR55/POC1"/>
</dbReference>
<evidence type="ECO:0008006" key="9">
    <source>
        <dbReference type="Google" id="ProtNLM"/>
    </source>
</evidence>
<feature type="compositionally biased region" description="Acidic residues" evidence="5">
    <location>
        <begin position="393"/>
        <end position="412"/>
    </location>
</feature>
<organism evidence="6 7">
    <name type="scientific">Trichobilharzia regenti</name>
    <name type="common">Nasal bird schistosome</name>
    <dbReference type="NCBI Taxonomy" id="157069"/>
    <lineage>
        <taxon>Eukaryota</taxon>
        <taxon>Metazoa</taxon>
        <taxon>Spiralia</taxon>
        <taxon>Lophotrochozoa</taxon>
        <taxon>Platyhelminthes</taxon>
        <taxon>Trematoda</taxon>
        <taxon>Digenea</taxon>
        <taxon>Strigeidida</taxon>
        <taxon>Schistosomatoidea</taxon>
        <taxon>Schistosomatidae</taxon>
        <taxon>Trichobilharzia</taxon>
    </lineage>
</organism>
<dbReference type="InterPro" id="IPR036322">
    <property type="entry name" value="WD40_repeat_dom_sf"/>
</dbReference>
<evidence type="ECO:0000256" key="2">
    <source>
        <dbReference type="ARBA" id="ARBA00022574"/>
    </source>
</evidence>
<keyword evidence="3" id="KW-0677">Repeat</keyword>
<dbReference type="Pfam" id="PF00400">
    <property type="entry name" value="WD40"/>
    <property type="match status" value="2"/>
</dbReference>
<dbReference type="InterPro" id="IPR015943">
    <property type="entry name" value="WD40/YVTN_repeat-like_dom_sf"/>
</dbReference>
<evidence type="ECO:0000256" key="1">
    <source>
        <dbReference type="ARBA" id="ARBA00007625"/>
    </source>
</evidence>
<keyword evidence="2 4" id="KW-0853">WD repeat</keyword>
<reference evidence="6" key="1">
    <citation type="submission" date="2022-06" db="EMBL/GenBank/DDBJ databases">
        <authorList>
            <person name="Berger JAMES D."/>
            <person name="Berger JAMES D."/>
        </authorList>
    </citation>
    <scope>NUCLEOTIDE SEQUENCE [LARGE SCALE GENOMIC DNA]</scope>
</reference>
<evidence type="ECO:0000256" key="5">
    <source>
        <dbReference type="SAM" id="MobiDB-lite"/>
    </source>
</evidence>
<dbReference type="Gene3D" id="2.130.10.10">
    <property type="entry name" value="YVTN repeat-like/Quinoprotein amine dehydrogenase"/>
    <property type="match status" value="2"/>
</dbReference>
<evidence type="ECO:0000313" key="6">
    <source>
        <dbReference type="Proteomes" id="UP000050795"/>
    </source>
</evidence>
<reference evidence="7 8" key="2">
    <citation type="submission" date="2023-11" db="UniProtKB">
        <authorList>
            <consortium name="WormBaseParasite"/>
        </authorList>
    </citation>
    <scope>IDENTIFICATION</scope>
</reference>
<keyword evidence="6" id="KW-1185">Reference proteome</keyword>
<dbReference type="PANTHER" id="PTHR44019">
    <property type="entry name" value="WD REPEAT-CONTAINING PROTEIN 55"/>
    <property type="match status" value="1"/>
</dbReference>
<evidence type="ECO:0000313" key="7">
    <source>
        <dbReference type="WBParaSite" id="TREG1_134970.1"/>
    </source>
</evidence>
<feature type="region of interest" description="Disordered" evidence="5">
    <location>
        <begin position="383"/>
        <end position="412"/>
    </location>
</feature>
<dbReference type="SUPFAM" id="SSF50978">
    <property type="entry name" value="WD40 repeat-like"/>
    <property type="match status" value="1"/>
</dbReference>
<evidence type="ECO:0000256" key="4">
    <source>
        <dbReference type="PROSITE-ProRule" id="PRU00221"/>
    </source>
</evidence>
<protein>
    <recommendedName>
        <fullName evidence="9">WD_REPEATS_REGION domain-containing protein</fullName>
    </recommendedName>
</protein>
<dbReference type="PROSITE" id="PS50082">
    <property type="entry name" value="WD_REPEATS_2"/>
    <property type="match status" value="1"/>
</dbReference>
<dbReference type="SMART" id="SM00320">
    <property type="entry name" value="WD40"/>
    <property type="match status" value="6"/>
</dbReference>
<dbReference type="AlphaFoldDB" id="A0AA85J0A1"/>
<proteinExistence type="inferred from homology"/>
<dbReference type="InterPro" id="IPR001680">
    <property type="entry name" value="WD40_rpt"/>
</dbReference>
<feature type="repeat" description="WD" evidence="4">
    <location>
        <begin position="117"/>
        <end position="138"/>
    </location>
</feature>
<comment type="similarity">
    <text evidence="1">Belongs to the WD repeat WDR55 family.</text>
</comment>
<dbReference type="Proteomes" id="UP000050795">
    <property type="component" value="Unassembled WGS sequence"/>
</dbReference>
<sequence>MSTRNQLDLKIGVDGISCTDFSVVGDKTLLAVGTCSGRVRLYDYIDQSKPLYQRRWHKTIRCLSFFPSSPNLLVSASSQSGIKIHDMTTEQQTWKCLQAHGKSPISSLLVLEHGQWLTGDEDGVIKMWDSRQSDCVSSMIPSEEYKFDDQFNAINGMAVSNDSHGTLLAAIDDGTLAVYNIRRRRFEMASETLGFSARTICIVKNGQKVLVGTDEGVICVFNWNEFGNICDRFPVHPLRPSKHGQARTATVGGHSVEKIVKMSEDVIAVATDDGVISAVNILPNRLLGCVGCHTDTSAGCSTGADCITLSICSTLNTIASACPASSSIKFWITTKWIERGECEAADLKLPKHKRQLQSSKLKGVKSRRLCLTDTNERMEYLEGLLPPKKECNEESSSDDSDSSEGDDSSDSS</sequence>
<evidence type="ECO:0000313" key="8">
    <source>
        <dbReference type="WBParaSite" id="TREG1_134970.2"/>
    </source>
</evidence>
<evidence type="ECO:0000256" key="3">
    <source>
        <dbReference type="ARBA" id="ARBA00022737"/>
    </source>
</evidence>
<accession>A0AA85J0A1</accession>
<dbReference type="WBParaSite" id="TREG1_134970.2">
    <property type="protein sequence ID" value="TREG1_134970.2"/>
    <property type="gene ID" value="TREG1_134970"/>
</dbReference>
<dbReference type="PANTHER" id="PTHR44019:SF20">
    <property type="entry name" value="WD REPEAT-CONTAINING PROTEIN 55"/>
    <property type="match status" value="1"/>
</dbReference>
<dbReference type="WBParaSite" id="TREG1_134970.1">
    <property type="protein sequence ID" value="TREG1_134970.1"/>
    <property type="gene ID" value="TREG1_134970"/>
</dbReference>
<name>A0AA85J0A1_TRIRE</name>